<evidence type="ECO:0000313" key="3">
    <source>
        <dbReference type="Proteomes" id="UP001107558"/>
    </source>
</evidence>
<evidence type="ECO:0000313" key="2">
    <source>
        <dbReference type="EMBL" id="KAG5669011.1"/>
    </source>
</evidence>
<name>A0A9J6BHK8_POLVA</name>
<evidence type="ECO:0000256" key="1">
    <source>
        <dbReference type="SAM" id="SignalP"/>
    </source>
</evidence>
<dbReference type="EMBL" id="JADBJN010000004">
    <property type="protein sequence ID" value="KAG5669011.1"/>
    <property type="molecule type" value="Genomic_DNA"/>
</dbReference>
<dbReference type="Proteomes" id="UP001107558">
    <property type="component" value="Chromosome 4"/>
</dbReference>
<feature type="signal peptide" evidence="1">
    <location>
        <begin position="1"/>
        <end position="16"/>
    </location>
</feature>
<accession>A0A9J6BHK8</accession>
<keyword evidence="1" id="KW-0732">Signal</keyword>
<comment type="caution">
    <text evidence="2">The sequence shown here is derived from an EMBL/GenBank/DDBJ whole genome shotgun (WGS) entry which is preliminary data.</text>
</comment>
<sequence>MKFAVVLAAIFVCAQSSAVLQYAAWPYAASWSAAPWAHAHAAWAPSAPITQYSSWPAAHLAYAPAASYAAHVPAAVVLLTHQLPKLLLLQFMVPHTQLPTRDQFILLHFQDTLPHKPASTWPQHQEHGKLTI</sequence>
<gene>
    <name evidence="2" type="ORF">PVAND_016914</name>
</gene>
<dbReference type="AlphaFoldDB" id="A0A9J6BHK8"/>
<proteinExistence type="predicted"/>
<feature type="chain" id="PRO_5039928080" evidence="1">
    <location>
        <begin position="17"/>
        <end position="132"/>
    </location>
</feature>
<keyword evidence="3" id="KW-1185">Reference proteome</keyword>
<organism evidence="2 3">
    <name type="scientific">Polypedilum vanderplanki</name>
    <name type="common">Sleeping chironomid midge</name>
    <dbReference type="NCBI Taxonomy" id="319348"/>
    <lineage>
        <taxon>Eukaryota</taxon>
        <taxon>Metazoa</taxon>
        <taxon>Ecdysozoa</taxon>
        <taxon>Arthropoda</taxon>
        <taxon>Hexapoda</taxon>
        <taxon>Insecta</taxon>
        <taxon>Pterygota</taxon>
        <taxon>Neoptera</taxon>
        <taxon>Endopterygota</taxon>
        <taxon>Diptera</taxon>
        <taxon>Nematocera</taxon>
        <taxon>Chironomoidea</taxon>
        <taxon>Chironomidae</taxon>
        <taxon>Chironominae</taxon>
        <taxon>Polypedilum</taxon>
        <taxon>Polypedilum</taxon>
    </lineage>
</organism>
<reference evidence="2" key="1">
    <citation type="submission" date="2021-03" db="EMBL/GenBank/DDBJ databases">
        <title>Chromosome level genome of the anhydrobiotic midge Polypedilum vanderplanki.</title>
        <authorList>
            <person name="Yoshida Y."/>
            <person name="Kikawada T."/>
            <person name="Gusev O."/>
        </authorList>
    </citation>
    <scope>NUCLEOTIDE SEQUENCE</scope>
    <source>
        <strain evidence="2">NIAS01</strain>
        <tissue evidence="2">Whole body or cell culture</tissue>
    </source>
</reference>
<protein>
    <submittedName>
        <fullName evidence="2">Uncharacterized protein</fullName>
    </submittedName>
</protein>